<accession>A0AA38FXI1</accession>
<dbReference type="Gene3D" id="3.40.1570.10">
    <property type="entry name" value="HemS/ChuS/ChuX like domains"/>
    <property type="match status" value="1"/>
</dbReference>
<reference evidence="1 2" key="1">
    <citation type="journal article" date="2021" name="Nat. Plants">
        <title>The Taxus genome provides insights into paclitaxel biosynthesis.</title>
        <authorList>
            <person name="Xiong X."/>
            <person name="Gou J."/>
            <person name="Liao Q."/>
            <person name="Li Y."/>
            <person name="Zhou Q."/>
            <person name="Bi G."/>
            <person name="Li C."/>
            <person name="Du R."/>
            <person name="Wang X."/>
            <person name="Sun T."/>
            <person name="Guo L."/>
            <person name="Liang H."/>
            <person name="Lu P."/>
            <person name="Wu Y."/>
            <person name="Zhang Z."/>
            <person name="Ro D.K."/>
            <person name="Shang Y."/>
            <person name="Huang S."/>
            <person name="Yan J."/>
        </authorList>
    </citation>
    <scope>NUCLEOTIDE SEQUENCE [LARGE SCALE GENOMIC DNA]</scope>
    <source>
        <strain evidence="1">Ta-2019</strain>
    </source>
</reference>
<gene>
    <name evidence="1" type="ORF">KI387_025938</name>
</gene>
<sequence>MAAAAGLPMTAFNSCLTTSLIRVGHNRTHHVQVNPYPKLTLCLKKIRWRVRTNATMGNDLPQKQRSFKDFMEEIKTLGRIRIIVNTGVGVLESVTRMDNLFYHTLEGRGEYANVMNKDENVDFHLLVDKVKGAKLVQGKSKKNDTYMIRFMDDKGDSAASFLVMWNPNTDCEYEHGQVEAFQDLLNKYGSDVSFA</sequence>
<protein>
    <submittedName>
        <fullName evidence="1">Uncharacterized protein</fullName>
    </submittedName>
</protein>
<dbReference type="InterPro" id="IPR010413">
    <property type="entry name" value="HutX-like"/>
</dbReference>
<proteinExistence type="predicted"/>
<comment type="caution">
    <text evidence="1">The sequence shown here is derived from an EMBL/GenBank/DDBJ whole genome shotgun (WGS) entry which is preliminary data.</text>
</comment>
<organism evidence="1 2">
    <name type="scientific">Taxus chinensis</name>
    <name type="common">Chinese yew</name>
    <name type="synonym">Taxus wallichiana var. chinensis</name>
    <dbReference type="NCBI Taxonomy" id="29808"/>
    <lineage>
        <taxon>Eukaryota</taxon>
        <taxon>Viridiplantae</taxon>
        <taxon>Streptophyta</taxon>
        <taxon>Embryophyta</taxon>
        <taxon>Tracheophyta</taxon>
        <taxon>Spermatophyta</taxon>
        <taxon>Pinopsida</taxon>
        <taxon>Pinidae</taxon>
        <taxon>Conifers II</taxon>
        <taxon>Cupressales</taxon>
        <taxon>Taxaceae</taxon>
        <taxon>Taxus</taxon>
    </lineage>
</organism>
<dbReference type="AlphaFoldDB" id="A0AA38FXI1"/>
<dbReference type="Proteomes" id="UP000824469">
    <property type="component" value="Unassembled WGS sequence"/>
</dbReference>
<keyword evidence="2" id="KW-1185">Reference proteome</keyword>
<dbReference type="Pfam" id="PF06228">
    <property type="entry name" value="ChuX_HutX"/>
    <property type="match status" value="1"/>
</dbReference>
<name>A0AA38FXI1_TAXCH</name>
<evidence type="ECO:0000313" key="2">
    <source>
        <dbReference type="Proteomes" id="UP000824469"/>
    </source>
</evidence>
<dbReference type="SUPFAM" id="SSF144064">
    <property type="entry name" value="Heme iron utilization protein-like"/>
    <property type="match status" value="1"/>
</dbReference>
<evidence type="ECO:0000313" key="1">
    <source>
        <dbReference type="EMBL" id="KAH9310903.1"/>
    </source>
</evidence>
<dbReference type="EMBL" id="JAHRHJ020000006">
    <property type="protein sequence ID" value="KAH9310903.1"/>
    <property type="molecule type" value="Genomic_DNA"/>
</dbReference>
<dbReference type="InterPro" id="IPR053733">
    <property type="entry name" value="Heme_Transport_Util_sf"/>
</dbReference>
<dbReference type="OMA" id="NTDCEYE"/>